<dbReference type="GO" id="GO:0004340">
    <property type="term" value="F:glucokinase activity"/>
    <property type="evidence" value="ECO:0007669"/>
    <property type="project" value="TreeGrafter"/>
</dbReference>
<keyword evidence="6" id="KW-0547">Nucleotide-binding</keyword>
<dbReference type="PANTHER" id="PTHR19443:SF16">
    <property type="entry name" value="HEXOKINASE TYPE 1-RELATED"/>
    <property type="match status" value="1"/>
</dbReference>
<dbReference type="GO" id="GO:0006096">
    <property type="term" value="P:glycolytic process"/>
    <property type="evidence" value="ECO:0007669"/>
    <property type="project" value="UniProtKB-KW"/>
</dbReference>
<dbReference type="RefSeq" id="XP_013894046.1">
    <property type="nucleotide sequence ID" value="XM_014038592.1"/>
</dbReference>
<dbReference type="PANTHER" id="PTHR19443">
    <property type="entry name" value="HEXOKINASE"/>
    <property type="match status" value="1"/>
</dbReference>
<dbReference type="SUPFAM" id="SSF53067">
    <property type="entry name" value="Actin-like ATPase domain"/>
    <property type="match status" value="1"/>
</dbReference>
<keyword evidence="3 6" id="KW-0324">Glycolysis</keyword>
<dbReference type="InterPro" id="IPR022672">
    <property type="entry name" value="Hexokinase_N"/>
</dbReference>
<dbReference type="EC" id="2.7.1.-" evidence="6"/>
<keyword evidence="6 8" id="KW-0418">Kinase</keyword>
<feature type="domain" description="Hexokinase N-terminal" evidence="7">
    <location>
        <begin position="5"/>
        <end position="145"/>
    </location>
</feature>
<evidence type="ECO:0000256" key="2">
    <source>
        <dbReference type="ARBA" id="ARBA00005028"/>
    </source>
</evidence>
<evidence type="ECO:0000256" key="3">
    <source>
        <dbReference type="ARBA" id="ARBA00023152"/>
    </source>
</evidence>
<feature type="non-terminal residue" evidence="8">
    <location>
        <position position="145"/>
    </location>
</feature>
<sequence length="145" mass="15803">MLPPRKDLQGLEDDIVKQMEEGMRKVNGSTVMMLPTYVLRLPTGQEHGSCYALDIGGTNFRVMHCQLSGEHGKVVGAGRWFEDGRRISSICNVAVCSSSSNNNSSSGSSSSRFHGRPEGTVMEQMAIPKEAYTGNATLLFDFLAK</sequence>
<dbReference type="GO" id="GO:0008865">
    <property type="term" value="F:fructokinase activity"/>
    <property type="evidence" value="ECO:0007669"/>
    <property type="project" value="TreeGrafter"/>
</dbReference>
<accession>A0A0D2M0I8</accession>
<dbReference type="EMBL" id="KK103745">
    <property type="protein sequence ID" value="KIY95026.1"/>
    <property type="molecule type" value="Genomic_DNA"/>
</dbReference>
<reference evidence="8 9" key="1">
    <citation type="journal article" date="2013" name="BMC Genomics">
        <title>Reconstruction of the lipid metabolism for the microalga Monoraphidium neglectum from its genome sequence reveals characteristics suitable for biofuel production.</title>
        <authorList>
            <person name="Bogen C."/>
            <person name="Al-Dilaimi A."/>
            <person name="Albersmeier A."/>
            <person name="Wichmann J."/>
            <person name="Grundmann M."/>
            <person name="Rupp O."/>
            <person name="Lauersen K.J."/>
            <person name="Blifernez-Klassen O."/>
            <person name="Kalinowski J."/>
            <person name="Goesmann A."/>
            <person name="Mussgnug J.H."/>
            <person name="Kruse O."/>
        </authorList>
    </citation>
    <scope>NUCLEOTIDE SEQUENCE [LARGE SCALE GENOMIC DNA]</scope>
    <source>
        <strain evidence="8 9">SAG 48.87</strain>
    </source>
</reference>
<evidence type="ECO:0000313" key="9">
    <source>
        <dbReference type="Proteomes" id="UP000054498"/>
    </source>
</evidence>
<proteinExistence type="inferred from homology"/>
<evidence type="ECO:0000259" key="7">
    <source>
        <dbReference type="Pfam" id="PF00349"/>
    </source>
</evidence>
<keyword evidence="6" id="KW-0067">ATP-binding</keyword>
<comment type="similarity">
    <text evidence="6">Belongs to the hexokinase family.</text>
</comment>
<keyword evidence="9" id="KW-1185">Reference proteome</keyword>
<evidence type="ECO:0000256" key="6">
    <source>
        <dbReference type="RuleBase" id="RU362007"/>
    </source>
</evidence>
<comment type="catalytic activity">
    <reaction evidence="5">
        <text>D-fructose + ATP = D-fructose 6-phosphate + ADP + H(+)</text>
        <dbReference type="Rhea" id="RHEA:16125"/>
        <dbReference type="ChEBI" id="CHEBI:15378"/>
        <dbReference type="ChEBI" id="CHEBI:30616"/>
        <dbReference type="ChEBI" id="CHEBI:37721"/>
        <dbReference type="ChEBI" id="CHEBI:61527"/>
        <dbReference type="ChEBI" id="CHEBI:456216"/>
        <dbReference type="EC" id="2.7.1.1"/>
    </reaction>
    <physiologicalReaction direction="left-to-right" evidence="5">
        <dbReference type="Rhea" id="RHEA:16126"/>
    </physiologicalReaction>
</comment>
<evidence type="ECO:0000256" key="1">
    <source>
        <dbReference type="ARBA" id="ARBA00004888"/>
    </source>
</evidence>
<protein>
    <recommendedName>
        <fullName evidence="6">Phosphotransferase</fullName>
        <ecNumber evidence="6">2.7.1.-</ecNumber>
    </recommendedName>
</protein>
<evidence type="ECO:0000256" key="4">
    <source>
        <dbReference type="ARBA" id="ARBA00044613"/>
    </source>
</evidence>
<dbReference type="Gene3D" id="3.30.420.40">
    <property type="match status" value="1"/>
</dbReference>
<comment type="pathway">
    <text evidence="2">Carbohydrate metabolism; hexose metabolism.</text>
</comment>
<dbReference type="KEGG" id="mng:MNEG_12938"/>
<dbReference type="OrthoDB" id="419537at2759"/>
<dbReference type="Proteomes" id="UP000054498">
    <property type="component" value="Unassembled WGS sequence"/>
</dbReference>
<organism evidence="8 9">
    <name type="scientific">Monoraphidium neglectum</name>
    <dbReference type="NCBI Taxonomy" id="145388"/>
    <lineage>
        <taxon>Eukaryota</taxon>
        <taxon>Viridiplantae</taxon>
        <taxon>Chlorophyta</taxon>
        <taxon>core chlorophytes</taxon>
        <taxon>Chlorophyceae</taxon>
        <taxon>CS clade</taxon>
        <taxon>Sphaeropleales</taxon>
        <taxon>Selenastraceae</taxon>
        <taxon>Monoraphidium</taxon>
    </lineage>
</organism>
<evidence type="ECO:0000313" key="8">
    <source>
        <dbReference type="EMBL" id="KIY95026.1"/>
    </source>
</evidence>
<dbReference type="GO" id="GO:0001678">
    <property type="term" value="P:intracellular glucose homeostasis"/>
    <property type="evidence" value="ECO:0007669"/>
    <property type="project" value="InterPro"/>
</dbReference>
<dbReference type="InterPro" id="IPR043129">
    <property type="entry name" value="ATPase_NBD"/>
</dbReference>
<dbReference type="STRING" id="145388.A0A0D2M0I8"/>
<evidence type="ECO:0000256" key="5">
    <source>
        <dbReference type="ARBA" id="ARBA00047905"/>
    </source>
</evidence>
<dbReference type="GeneID" id="25730350"/>
<gene>
    <name evidence="8" type="ORF">MNEG_12938</name>
</gene>
<comment type="pathway">
    <text evidence="1">Carbohydrate degradation; glycolysis; D-glyceraldehyde 3-phosphate and glycerone phosphate from D-glucose: step 1/4.</text>
</comment>
<dbReference type="AlphaFoldDB" id="A0A0D2M0I8"/>
<dbReference type="PROSITE" id="PS51748">
    <property type="entry name" value="HEXOKINASE_2"/>
    <property type="match status" value="1"/>
</dbReference>
<dbReference type="InterPro" id="IPR001312">
    <property type="entry name" value="Hexokinase"/>
</dbReference>
<keyword evidence="6 8" id="KW-0808">Transferase</keyword>
<dbReference type="GO" id="GO:0005536">
    <property type="term" value="F:D-glucose binding"/>
    <property type="evidence" value="ECO:0007669"/>
    <property type="project" value="InterPro"/>
</dbReference>
<dbReference type="Pfam" id="PF00349">
    <property type="entry name" value="Hexokinase_1"/>
    <property type="match status" value="1"/>
</dbReference>
<name>A0A0D2M0I8_9CHLO</name>
<dbReference type="GO" id="GO:0005524">
    <property type="term" value="F:ATP binding"/>
    <property type="evidence" value="ECO:0007669"/>
    <property type="project" value="UniProtKB-UniRule"/>
</dbReference>
<dbReference type="GO" id="GO:0005739">
    <property type="term" value="C:mitochondrion"/>
    <property type="evidence" value="ECO:0007669"/>
    <property type="project" value="TreeGrafter"/>
</dbReference>
<dbReference type="GO" id="GO:0005829">
    <property type="term" value="C:cytosol"/>
    <property type="evidence" value="ECO:0007669"/>
    <property type="project" value="TreeGrafter"/>
</dbReference>
<dbReference type="GO" id="GO:0006006">
    <property type="term" value="P:glucose metabolic process"/>
    <property type="evidence" value="ECO:0007669"/>
    <property type="project" value="TreeGrafter"/>
</dbReference>
<comment type="catalytic activity">
    <reaction evidence="4">
        <text>a D-hexose + ATP = a D-hexose 6-phosphate + ADP + H(+)</text>
        <dbReference type="Rhea" id="RHEA:22740"/>
        <dbReference type="ChEBI" id="CHEBI:4194"/>
        <dbReference type="ChEBI" id="CHEBI:15378"/>
        <dbReference type="ChEBI" id="CHEBI:30616"/>
        <dbReference type="ChEBI" id="CHEBI:229467"/>
        <dbReference type="ChEBI" id="CHEBI:456216"/>
        <dbReference type="EC" id="2.7.1.1"/>
    </reaction>
    <physiologicalReaction direction="left-to-right" evidence="4">
        <dbReference type="Rhea" id="RHEA:22741"/>
    </physiologicalReaction>
</comment>